<organism evidence="1 2">
    <name type="scientific">Agarivorans gilvus</name>
    <dbReference type="NCBI Taxonomy" id="680279"/>
    <lineage>
        <taxon>Bacteria</taxon>
        <taxon>Pseudomonadati</taxon>
        <taxon>Pseudomonadota</taxon>
        <taxon>Gammaproteobacteria</taxon>
        <taxon>Alteromonadales</taxon>
        <taxon>Alteromonadaceae</taxon>
        <taxon>Agarivorans</taxon>
    </lineage>
</organism>
<dbReference type="InterPro" id="IPR006837">
    <property type="entry name" value="Divergent_DAC"/>
</dbReference>
<dbReference type="EMBL" id="BMDY01000011">
    <property type="protein sequence ID" value="GGB07211.1"/>
    <property type="molecule type" value="Genomic_DNA"/>
</dbReference>
<evidence type="ECO:0000313" key="2">
    <source>
        <dbReference type="Proteomes" id="UP000651977"/>
    </source>
</evidence>
<dbReference type="InterPro" id="IPR011330">
    <property type="entry name" value="Glyco_hydro/deAcase_b/a-brl"/>
</dbReference>
<keyword evidence="2" id="KW-1185">Reference proteome</keyword>
<reference evidence="2" key="1">
    <citation type="journal article" date="2019" name="Int. J. Syst. Evol. Microbiol.">
        <title>The Global Catalogue of Microorganisms (GCM) 10K type strain sequencing project: providing services to taxonomists for standard genome sequencing and annotation.</title>
        <authorList>
            <consortium name="The Broad Institute Genomics Platform"/>
            <consortium name="The Broad Institute Genome Sequencing Center for Infectious Disease"/>
            <person name="Wu L."/>
            <person name="Ma J."/>
        </authorList>
    </citation>
    <scope>NUCLEOTIDE SEQUENCE [LARGE SCALE GENOMIC DNA]</scope>
    <source>
        <strain evidence="2">CGMCC 1.10131</strain>
    </source>
</reference>
<evidence type="ECO:0008006" key="3">
    <source>
        <dbReference type="Google" id="ProtNLM"/>
    </source>
</evidence>
<dbReference type="SUPFAM" id="SSF88713">
    <property type="entry name" value="Glycoside hydrolase/deacetylase"/>
    <property type="match status" value="1"/>
</dbReference>
<dbReference type="PANTHER" id="PTHR30105">
    <property type="entry name" value="UNCHARACTERIZED YIBQ-RELATED"/>
    <property type="match status" value="1"/>
</dbReference>
<evidence type="ECO:0000313" key="1">
    <source>
        <dbReference type="EMBL" id="GGB07211.1"/>
    </source>
</evidence>
<sequence>MVRVNWLLLYLLSPWCLAAQLSIIIDDVGNHRNDLQLLQLDPAITLSVLPSSPYAKRIAQQAQQQQREVMLHLPMQGSRSLALGPYGLSENLAEAAFKQRVLAAISDFPEASGLNNHMGSQLTQQPQEMHWLMQTLAQRQLFFVDSRTHLASVAEHIAEQHQVPHLRRHVFLDHVDEPQAIAKQWQQALNLARKYGHAVLIAHPREHSITLLKQLNLPPDIQLVGAAQRLAMQAVKQPKELRLVKAEENREQLKQTY</sequence>
<dbReference type="RefSeq" id="WP_188407427.1">
    <property type="nucleotide sequence ID" value="NZ_BMDY01000011.1"/>
</dbReference>
<comment type="caution">
    <text evidence="1">The sequence shown here is derived from an EMBL/GenBank/DDBJ whole genome shotgun (WGS) entry which is preliminary data.</text>
</comment>
<dbReference type="Gene3D" id="3.20.20.370">
    <property type="entry name" value="Glycoside hydrolase/deacetylase"/>
    <property type="match status" value="1"/>
</dbReference>
<name>A0ABQ1I1D7_9ALTE</name>
<dbReference type="Proteomes" id="UP000651977">
    <property type="component" value="Unassembled WGS sequence"/>
</dbReference>
<dbReference type="PANTHER" id="PTHR30105:SF2">
    <property type="entry name" value="DIVERGENT POLYSACCHARIDE DEACETYLASE SUPERFAMILY"/>
    <property type="match status" value="1"/>
</dbReference>
<accession>A0ABQ1I1D7</accession>
<dbReference type="Pfam" id="PF04748">
    <property type="entry name" value="Polysacc_deac_2"/>
    <property type="match status" value="1"/>
</dbReference>
<proteinExistence type="predicted"/>
<dbReference type="CDD" id="cd10936">
    <property type="entry name" value="CE4_DAC2"/>
    <property type="match status" value="1"/>
</dbReference>
<gene>
    <name evidence="1" type="primary">yibQ</name>
    <name evidence="1" type="ORF">GCM10007414_20670</name>
</gene>
<protein>
    <recommendedName>
        <fullName evidence="3">Divergent polysaccharide deacetylase family protein</fullName>
    </recommendedName>
</protein>